<proteinExistence type="predicted"/>
<dbReference type="InterPro" id="IPR036322">
    <property type="entry name" value="WD40_repeat_dom_sf"/>
</dbReference>
<dbReference type="AlphaFoldDB" id="A0A6A5ZJX4"/>
<feature type="compositionally biased region" description="Low complexity" evidence="1">
    <location>
        <begin position="200"/>
        <end position="213"/>
    </location>
</feature>
<dbReference type="OrthoDB" id="5591786at2759"/>
<reference evidence="2" key="1">
    <citation type="journal article" date="2020" name="Stud. Mycol.">
        <title>101 Dothideomycetes genomes: a test case for predicting lifestyles and emergence of pathogens.</title>
        <authorList>
            <person name="Haridas S."/>
            <person name="Albert R."/>
            <person name="Binder M."/>
            <person name="Bloem J."/>
            <person name="Labutti K."/>
            <person name="Salamov A."/>
            <person name="Andreopoulos B."/>
            <person name="Baker S."/>
            <person name="Barry K."/>
            <person name="Bills G."/>
            <person name="Bluhm B."/>
            <person name="Cannon C."/>
            <person name="Castanera R."/>
            <person name="Culley D."/>
            <person name="Daum C."/>
            <person name="Ezra D."/>
            <person name="Gonzalez J."/>
            <person name="Henrissat B."/>
            <person name="Kuo A."/>
            <person name="Liang C."/>
            <person name="Lipzen A."/>
            <person name="Lutzoni F."/>
            <person name="Magnuson J."/>
            <person name="Mondo S."/>
            <person name="Nolan M."/>
            <person name="Ohm R."/>
            <person name="Pangilinan J."/>
            <person name="Park H.-J."/>
            <person name="Ramirez L."/>
            <person name="Alfaro M."/>
            <person name="Sun H."/>
            <person name="Tritt A."/>
            <person name="Yoshinaga Y."/>
            <person name="Zwiers L.-H."/>
            <person name="Turgeon B."/>
            <person name="Goodwin S."/>
            <person name="Spatafora J."/>
            <person name="Crous P."/>
            <person name="Grigoriev I."/>
        </authorList>
    </citation>
    <scope>NUCLEOTIDE SEQUENCE</scope>
    <source>
        <strain evidence="2">CBS 627.86</strain>
    </source>
</reference>
<feature type="region of interest" description="Disordered" evidence="1">
    <location>
        <begin position="342"/>
        <end position="422"/>
    </location>
</feature>
<evidence type="ECO:0008006" key="4">
    <source>
        <dbReference type="Google" id="ProtNLM"/>
    </source>
</evidence>
<keyword evidence="3" id="KW-1185">Reference proteome</keyword>
<evidence type="ECO:0000313" key="2">
    <source>
        <dbReference type="EMBL" id="KAF2119167.1"/>
    </source>
</evidence>
<dbReference type="Proteomes" id="UP000799770">
    <property type="component" value="Unassembled WGS sequence"/>
</dbReference>
<dbReference type="InterPro" id="IPR014839">
    <property type="entry name" value="Crt10"/>
</dbReference>
<dbReference type="Pfam" id="PF08728">
    <property type="entry name" value="CRT10"/>
    <property type="match status" value="1"/>
</dbReference>
<dbReference type="SUPFAM" id="SSF50978">
    <property type="entry name" value="WD40 repeat-like"/>
    <property type="match status" value="1"/>
</dbReference>
<feature type="compositionally biased region" description="Acidic residues" evidence="1">
    <location>
        <begin position="390"/>
        <end position="419"/>
    </location>
</feature>
<feature type="region of interest" description="Disordered" evidence="1">
    <location>
        <begin position="194"/>
        <end position="218"/>
    </location>
</feature>
<sequence length="725" mass="80117">MAKPISCVLTGLQPGHSRFINKLLEERPKLKAWRCELTALSHVYNLYFVAYSDSIHVYQPTFPDQKLPNEPALILRPPVSSPHLSYALDPQCPHSINRLHLDYLGREEIVLVVCDDGDTIGYSVTKIQRAVERRAASEVRDDDHLEEDVKVFLHRNAGISAWGLAVHQQGRMIALSANSHEVTVIAYALANPSETDSDSSDSSLESLPSSNDSLTGDFPFPRRKDHILTLRAQTNIPSISFDNNDTDPTGRWLFSSTIDGKTILWDLHNPEQPARILQLGHCVNVDDPCSRPTETCRCPDRDSLPHAAWHAMFVDPRSCRKSPSFQDAFGVEPTERAPCYWDITSSKPRGPPLYSNESNSSDGSEADVLGNDAEATPDPASGAQEQQTTDSDEISENESEQVEDEATAPETDDDQEEGSQDAQSLFIPEPTTANEAPSGTDYSVTVHGFDAQGGPLAVTMNLNMPVPVNFQDLLAQDEDSDGTSELMEELPLEITHRQPRQRGKKPYFELTTSQDNHTQPPPSIPPAVIVTKQDIYLVQPRYFSTPPPTLPSHSSPVIMLRYPQFSLGAEVNAPQHDRLCYATQIPELGIVLAATPAQKVVILSLTQIVTEQKGTGKRDTVYGMKIEHVVPGAELETRMEHDEHGFALAPLIYGRLVGFAVGPVQGMLDIPADEIEGGKERGRVDGEGKPRRWRLILMYQDHSVVTYELGMQSENDDTGVADLMV</sequence>
<gene>
    <name evidence="2" type="ORF">BDV96DRAFT_372352</name>
</gene>
<dbReference type="EMBL" id="ML977316">
    <property type="protein sequence ID" value="KAF2119167.1"/>
    <property type="molecule type" value="Genomic_DNA"/>
</dbReference>
<evidence type="ECO:0000313" key="3">
    <source>
        <dbReference type="Proteomes" id="UP000799770"/>
    </source>
</evidence>
<evidence type="ECO:0000256" key="1">
    <source>
        <dbReference type="SAM" id="MobiDB-lite"/>
    </source>
</evidence>
<protein>
    <recommendedName>
        <fullName evidence="4">WD40-repeat-containing domain protein</fullName>
    </recommendedName>
</protein>
<name>A0A6A5ZJX4_9PLEO</name>
<accession>A0A6A5ZJX4</accession>
<organism evidence="2 3">
    <name type="scientific">Lophiotrema nucula</name>
    <dbReference type="NCBI Taxonomy" id="690887"/>
    <lineage>
        <taxon>Eukaryota</taxon>
        <taxon>Fungi</taxon>
        <taxon>Dikarya</taxon>
        <taxon>Ascomycota</taxon>
        <taxon>Pezizomycotina</taxon>
        <taxon>Dothideomycetes</taxon>
        <taxon>Pleosporomycetidae</taxon>
        <taxon>Pleosporales</taxon>
        <taxon>Lophiotremataceae</taxon>
        <taxon>Lophiotrema</taxon>
    </lineage>
</organism>